<dbReference type="PANTHER" id="PTHR34975">
    <property type="entry name" value="SPORE GERMINATION PROTEIN A2"/>
    <property type="match status" value="1"/>
</dbReference>
<comment type="similarity">
    <text evidence="2">Belongs to the amino acid-polyamine-organocation (APC) superfamily. Spore germination protein (SGP) (TC 2.A.3.9) family.</text>
</comment>
<evidence type="ECO:0000256" key="2">
    <source>
        <dbReference type="ARBA" id="ARBA00007998"/>
    </source>
</evidence>
<protein>
    <submittedName>
        <fullName evidence="9">GerAB/ArcD/ProY family transporter</fullName>
    </submittedName>
</protein>
<keyword evidence="5 8" id="KW-0812">Transmembrane</keyword>
<keyword evidence="10" id="KW-1185">Reference proteome</keyword>
<dbReference type="EMBL" id="JACSQA010000013">
    <property type="protein sequence ID" value="MBD8027010.1"/>
    <property type="molecule type" value="Genomic_DNA"/>
</dbReference>
<evidence type="ECO:0000256" key="1">
    <source>
        <dbReference type="ARBA" id="ARBA00004141"/>
    </source>
</evidence>
<evidence type="ECO:0000256" key="4">
    <source>
        <dbReference type="ARBA" id="ARBA00022544"/>
    </source>
</evidence>
<feature type="transmembrane region" description="Helical" evidence="8">
    <location>
        <begin position="188"/>
        <end position="209"/>
    </location>
</feature>
<evidence type="ECO:0000256" key="7">
    <source>
        <dbReference type="ARBA" id="ARBA00023136"/>
    </source>
</evidence>
<feature type="transmembrane region" description="Helical" evidence="8">
    <location>
        <begin position="273"/>
        <end position="295"/>
    </location>
</feature>
<feature type="transmembrane region" description="Helical" evidence="8">
    <location>
        <begin position="307"/>
        <end position="324"/>
    </location>
</feature>
<evidence type="ECO:0000313" key="9">
    <source>
        <dbReference type="EMBL" id="MBD8027010.1"/>
    </source>
</evidence>
<feature type="transmembrane region" description="Helical" evidence="8">
    <location>
        <begin position="91"/>
        <end position="111"/>
    </location>
</feature>
<dbReference type="InterPro" id="IPR004761">
    <property type="entry name" value="Spore_GerAB"/>
</dbReference>
<feature type="transmembrane region" description="Helical" evidence="8">
    <location>
        <begin position="146"/>
        <end position="167"/>
    </location>
</feature>
<feature type="transmembrane region" description="Helical" evidence="8">
    <location>
        <begin position="221"/>
        <end position="244"/>
    </location>
</feature>
<feature type="transmembrane region" description="Helical" evidence="8">
    <location>
        <begin position="123"/>
        <end position="140"/>
    </location>
</feature>
<dbReference type="RefSeq" id="WP_191707486.1">
    <property type="nucleotide sequence ID" value="NZ_JACSQA010000013.1"/>
</dbReference>
<evidence type="ECO:0000256" key="5">
    <source>
        <dbReference type="ARBA" id="ARBA00022692"/>
    </source>
</evidence>
<keyword evidence="4" id="KW-0309">Germination</keyword>
<gene>
    <name evidence="9" type="ORF">H9636_10120</name>
</gene>
<keyword evidence="7 8" id="KW-0472">Membrane</keyword>
<dbReference type="PANTHER" id="PTHR34975:SF2">
    <property type="entry name" value="SPORE GERMINATION PROTEIN A2"/>
    <property type="match status" value="1"/>
</dbReference>
<feature type="transmembrane region" description="Helical" evidence="8">
    <location>
        <begin position="15"/>
        <end position="34"/>
    </location>
</feature>
<evidence type="ECO:0000313" key="10">
    <source>
        <dbReference type="Proteomes" id="UP000640930"/>
    </source>
</evidence>
<comment type="caution">
    <text evidence="9">The sequence shown here is derived from an EMBL/GenBank/DDBJ whole genome shotgun (WGS) entry which is preliminary data.</text>
</comment>
<evidence type="ECO:0000256" key="8">
    <source>
        <dbReference type="SAM" id="Phobius"/>
    </source>
</evidence>
<dbReference type="Pfam" id="PF03845">
    <property type="entry name" value="Spore_permease"/>
    <property type="match status" value="1"/>
</dbReference>
<dbReference type="Proteomes" id="UP000640930">
    <property type="component" value="Unassembled WGS sequence"/>
</dbReference>
<keyword evidence="3" id="KW-0813">Transport</keyword>
<feature type="transmembrane region" description="Helical" evidence="8">
    <location>
        <begin position="46"/>
        <end position="65"/>
    </location>
</feature>
<organism evidence="9 10">
    <name type="scientific">Ureibacillus galli</name>
    <dbReference type="NCBI Taxonomy" id="2762222"/>
    <lineage>
        <taxon>Bacteria</taxon>
        <taxon>Bacillati</taxon>
        <taxon>Bacillota</taxon>
        <taxon>Bacilli</taxon>
        <taxon>Bacillales</taxon>
        <taxon>Caryophanaceae</taxon>
        <taxon>Ureibacillus</taxon>
    </lineage>
</organism>
<reference evidence="9 10" key="1">
    <citation type="submission" date="2020-08" db="EMBL/GenBank/DDBJ databases">
        <title>A Genomic Blueprint of the Chicken Gut Microbiome.</title>
        <authorList>
            <person name="Gilroy R."/>
            <person name="Ravi A."/>
            <person name="Getino M."/>
            <person name="Pursley I."/>
            <person name="Horton D.L."/>
            <person name="Alikhan N.-F."/>
            <person name="Baker D."/>
            <person name="Gharbi K."/>
            <person name="Hall N."/>
            <person name="Watson M."/>
            <person name="Adriaenssens E.M."/>
            <person name="Foster-Nyarko E."/>
            <person name="Jarju S."/>
            <person name="Secka A."/>
            <person name="Antonio M."/>
            <person name="Oren A."/>
            <person name="Chaudhuri R."/>
            <person name="La Ragione R.M."/>
            <person name="Hildebrand F."/>
            <person name="Pallen M.J."/>
        </authorList>
    </citation>
    <scope>NUCLEOTIDE SEQUENCE [LARGE SCALE GENOMIC DNA]</scope>
    <source>
        <strain evidence="9 10">Re31</strain>
    </source>
</reference>
<proteinExistence type="inferred from homology"/>
<accession>A0ABR8XCQ9</accession>
<feature type="transmembrane region" description="Helical" evidence="8">
    <location>
        <begin position="336"/>
        <end position="358"/>
    </location>
</feature>
<keyword evidence="6 8" id="KW-1133">Transmembrane helix</keyword>
<name>A0ABR8XCQ9_9BACL</name>
<evidence type="ECO:0000256" key="3">
    <source>
        <dbReference type="ARBA" id="ARBA00022448"/>
    </source>
</evidence>
<sequence length="381" mass="44573">MKKQLQVDPSQQFNAYLLLFTTTAVQIGVGIYGFQSVIYKEAKQDAWISIIVSFLAAHLVVYVMFKTLEMYESNDIFGIHIDVYGKYFGNFMNLILVIYCGLAFFVIIRTYTEVINVWVFPDLSQSFITITILLLVIYTFSGGLRVIIGVCFFSYILPLWILVVLLYPLEYANISHLFPVFDNDLISILKGAYSMSFTIVGFKVFNALYPFVKEKDKEKKYVHLGLLSTLAIYLFVMLVTLTYFSGEQLEKYLWATLSMFSIIRLPFFERIELLTICYWMIIILPNLCLYIWSAYRAFMRIFKISERKFVYSFSILIYIGTLFIESRSQIKTMNDLFGKISFVTIFIYPFIIYFFASIKRLFSKQKKKKVKNREGESESTE</sequence>
<comment type="subcellular location">
    <subcellularLocation>
        <location evidence="1">Membrane</location>
        <topology evidence="1">Multi-pass membrane protein</topology>
    </subcellularLocation>
</comment>
<dbReference type="NCBIfam" id="TIGR00912">
    <property type="entry name" value="2A0309"/>
    <property type="match status" value="1"/>
</dbReference>
<evidence type="ECO:0000256" key="6">
    <source>
        <dbReference type="ARBA" id="ARBA00022989"/>
    </source>
</evidence>